<name>Q5JK73_ORYSJ</name>
<dbReference type="AlphaFoldDB" id="Q5JK73"/>
<gene>
    <name evidence="1" type="ORF">B1156H12.40</name>
</gene>
<organism evidence="1">
    <name type="scientific">Oryza sativa subsp. japonica</name>
    <name type="common">Rice</name>
    <dbReference type="NCBI Taxonomy" id="39947"/>
    <lineage>
        <taxon>Eukaryota</taxon>
        <taxon>Viridiplantae</taxon>
        <taxon>Streptophyta</taxon>
        <taxon>Embryophyta</taxon>
        <taxon>Tracheophyta</taxon>
        <taxon>Spermatophyta</taxon>
        <taxon>Magnoliopsida</taxon>
        <taxon>Liliopsida</taxon>
        <taxon>Poales</taxon>
        <taxon>Poaceae</taxon>
        <taxon>BOP clade</taxon>
        <taxon>Oryzoideae</taxon>
        <taxon>Oryzeae</taxon>
        <taxon>Oryzinae</taxon>
        <taxon>Oryza</taxon>
        <taxon>Oryza sativa</taxon>
    </lineage>
</organism>
<protein>
    <submittedName>
        <fullName evidence="1">Uncharacterized protein</fullName>
    </submittedName>
</protein>
<dbReference type="Proteomes" id="UP000817658">
    <property type="component" value="Chromosome 1"/>
</dbReference>
<proteinExistence type="predicted"/>
<reference evidence="1" key="1">
    <citation type="journal article" date="2002" name="Nature">
        <title>The genome sequence and structure of rice chromosome 1.</title>
        <authorList>
            <person name="Sasaki T."/>
            <person name="Matsumoto T."/>
            <person name="Yamamoto K."/>
            <person name="Sakata K."/>
            <person name="Baba T."/>
            <person name="Katayose Y."/>
            <person name="Wu J."/>
            <person name="Niimura Y."/>
            <person name="Cheng Z."/>
            <person name="Nagamura Y."/>
            <person name="Antonio B.A."/>
            <person name="Kanamori H."/>
            <person name="Hosokawa S."/>
            <person name="Masukawa M."/>
            <person name="Arikawa K."/>
            <person name="Chiden Y."/>
            <person name="Hayashi M."/>
            <person name="Okamoto M."/>
            <person name="Ando T."/>
            <person name="Aoki H."/>
            <person name="Arita K."/>
            <person name="Hamada M."/>
            <person name="Harada C."/>
            <person name="Hijishita S."/>
            <person name="Honda M."/>
            <person name="Ichikawa Y."/>
            <person name="Idonuma A."/>
            <person name="Iijima M."/>
            <person name="Ikeda M."/>
            <person name="Ikeno M."/>
            <person name="Itoh S."/>
            <person name="Itoh T."/>
            <person name="Itoh Y."/>
            <person name="Itoh Y."/>
            <person name="Iwabuchi A."/>
            <person name="Kamiya K."/>
            <person name="Karasawa W."/>
            <person name="Katagiri S."/>
            <person name="Kikuta A."/>
            <person name="Kobayashi N."/>
            <person name="Kono I."/>
            <person name="Machita K."/>
            <person name="Maehara T."/>
            <person name="Mizuno H."/>
            <person name="Mizubayashi T."/>
            <person name="Mukai Y."/>
            <person name="Nagasaki H."/>
            <person name="Nakashima M."/>
            <person name="Nakama Y."/>
            <person name="Nakamichi Y."/>
            <person name="Nakamura M."/>
            <person name="Namiki N."/>
            <person name="Negishi M."/>
            <person name="Ohta I."/>
            <person name="Ono N."/>
            <person name="Saji S."/>
            <person name="Sakai K."/>
            <person name="Shibata M."/>
            <person name="Shimokawa T."/>
            <person name="Shomura A."/>
            <person name="Song J."/>
            <person name="Takazaki Y."/>
            <person name="Terasawa K."/>
            <person name="Tsuji K."/>
            <person name="Waki K."/>
            <person name="Yamagata H."/>
            <person name="Yamane H."/>
            <person name="Yoshiki S."/>
            <person name="Yoshihara R."/>
            <person name="Yukawa K."/>
            <person name="Zhong H."/>
            <person name="Iwama H."/>
            <person name="Endo T."/>
            <person name="Ito H."/>
            <person name="Hahn J.H."/>
            <person name="Kim H.I."/>
            <person name="Eun M.Y."/>
            <person name="Yano M."/>
            <person name="Jiang J."/>
            <person name="Gojobori T."/>
        </authorList>
    </citation>
    <scope>NUCLEOTIDE SEQUENCE</scope>
</reference>
<dbReference type="EMBL" id="AP004225">
    <property type="protein sequence ID" value="BAD88064.1"/>
    <property type="molecule type" value="Genomic_DNA"/>
</dbReference>
<evidence type="ECO:0000313" key="1">
    <source>
        <dbReference type="EMBL" id="BAD88064.1"/>
    </source>
</evidence>
<accession>Q5JK73</accession>
<sequence>MMRTSQPYVIRGPWLHRMHQLRHRFTHEATPLGYMDDTEGYMKSTKTVVQDEKSYTCKT</sequence>